<dbReference type="AlphaFoldDB" id="A0AAV4W9P4"/>
<dbReference type="PANTHER" id="PTHR15832">
    <property type="entry name" value="SHC (SRC HOMOLOGY DOMAIN C-TERMINAL) ADAPTOR HOMOLOG"/>
    <property type="match status" value="1"/>
</dbReference>
<comment type="caution">
    <text evidence="2">The sequence shown here is derived from an EMBL/GenBank/DDBJ whole genome shotgun (WGS) entry which is preliminary data.</text>
</comment>
<evidence type="ECO:0000256" key="1">
    <source>
        <dbReference type="SAM" id="MobiDB-lite"/>
    </source>
</evidence>
<dbReference type="Proteomes" id="UP001054945">
    <property type="component" value="Unassembled WGS sequence"/>
</dbReference>
<proteinExistence type="predicted"/>
<reference evidence="2 3" key="1">
    <citation type="submission" date="2021-06" db="EMBL/GenBank/DDBJ databases">
        <title>Caerostris extrusa draft genome.</title>
        <authorList>
            <person name="Kono N."/>
            <person name="Arakawa K."/>
        </authorList>
    </citation>
    <scope>NUCLEOTIDE SEQUENCE [LARGE SCALE GENOMIC DNA]</scope>
</reference>
<dbReference type="EMBL" id="BPLR01015845">
    <property type="protein sequence ID" value="GIY79088.1"/>
    <property type="molecule type" value="Genomic_DNA"/>
</dbReference>
<evidence type="ECO:0000313" key="3">
    <source>
        <dbReference type="Proteomes" id="UP001054945"/>
    </source>
</evidence>
<gene>
    <name evidence="2" type="primary">X975_04648</name>
    <name evidence="2" type="ORF">CEXT_139052</name>
</gene>
<keyword evidence="3" id="KW-1185">Reference proteome</keyword>
<feature type="region of interest" description="Disordered" evidence="1">
    <location>
        <begin position="280"/>
        <end position="299"/>
    </location>
</feature>
<accession>A0AAV4W9P4</accession>
<dbReference type="PANTHER" id="PTHR15832:SF2">
    <property type="entry name" value="SH2 DOMAIN-CONTAINING PROTEIN"/>
    <property type="match status" value="1"/>
</dbReference>
<dbReference type="Gene3D" id="3.30.505.10">
    <property type="entry name" value="SH2 domain"/>
    <property type="match status" value="1"/>
</dbReference>
<name>A0AAV4W9P4_CAEEX</name>
<dbReference type="SUPFAM" id="SSF55550">
    <property type="entry name" value="SH2 domain"/>
    <property type="match status" value="1"/>
</dbReference>
<dbReference type="InterPro" id="IPR036860">
    <property type="entry name" value="SH2_dom_sf"/>
</dbReference>
<protein>
    <submittedName>
        <fullName evidence="2">Tensin-3</fullName>
    </submittedName>
</protein>
<sequence>MGQSHQSTLRDEELSKVRVQLLDLIQIRLINGQPVESVRQNQMLCCLTMARDTDAVCIFVNIPKCTVPFSLKTAIWYSVLAVTFLLTGDALSSGQVTLQWFSLQHSAPPASKCVHLNVVSVSPKYLVGLEPLVCMPGNVVGGWNKLGKTLIVIKHSPQQRSKEQNFHCFVLKKEARQLTSRNRKFSEQERANLWSPCSSSDENNSPTALNSFNWDKPALEDKSVDFGWTASQDNINGKIGQSKTTGRKKINPCSEKKAGSYVNLQQVDSKYLRECTTLESKQSPTKAHELTQGCGSSSDSLKPERIYPLVDLEEAVEPKAPPASLLEEDESYESRTDEEIEREKEELRNVAWFQAGIPREIALEVLAEKPEGSFHRIAHYLILQTNKGYKIKGFTKEFKSLKALITHHSVMPELLPCPLNLSREHTRDASTS</sequence>
<organism evidence="2 3">
    <name type="scientific">Caerostris extrusa</name>
    <name type="common">Bark spider</name>
    <name type="synonym">Caerostris bankana</name>
    <dbReference type="NCBI Taxonomy" id="172846"/>
    <lineage>
        <taxon>Eukaryota</taxon>
        <taxon>Metazoa</taxon>
        <taxon>Ecdysozoa</taxon>
        <taxon>Arthropoda</taxon>
        <taxon>Chelicerata</taxon>
        <taxon>Arachnida</taxon>
        <taxon>Araneae</taxon>
        <taxon>Araneomorphae</taxon>
        <taxon>Entelegynae</taxon>
        <taxon>Araneoidea</taxon>
        <taxon>Araneidae</taxon>
        <taxon>Caerostris</taxon>
    </lineage>
</organism>
<evidence type="ECO:0000313" key="2">
    <source>
        <dbReference type="EMBL" id="GIY79088.1"/>
    </source>
</evidence>